<proteinExistence type="predicted"/>
<evidence type="ECO:0000256" key="2">
    <source>
        <dbReference type="SAM" id="SignalP"/>
    </source>
</evidence>
<dbReference type="GO" id="GO:0016226">
    <property type="term" value="P:iron-sulfur cluster assembly"/>
    <property type="evidence" value="ECO:0007669"/>
    <property type="project" value="TreeGrafter"/>
</dbReference>
<feature type="region of interest" description="Disordered" evidence="1">
    <location>
        <begin position="359"/>
        <end position="394"/>
    </location>
</feature>
<feature type="chain" id="PRO_5041994923" description="Peptidylprolyl isomerase" evidence="2">
    <location>
        <begin position="20"/>
        <end position="734"/>
    </location>
</feature>
<dbReference type="InterPro" id="IPR027266">
    <property type="entry name" value="TrmE/GcvT-like"/>
</dbReference>
<feature type="compositionally biased region" description="Basic and acidic residues" evidence="1">
    <location>
        <begin position="705"/>
        <end position="720"/>
    </location>
</feature>
<feature type="compositionally biased region" description="Acidic residues" evidence="1">
    <location>
        <begin position="669"/>
        <end position="685"/>
    </location>
</feature>
<sequence length="734" mass="80918">MLSRTLLLVVICCVQQALGWSPTTHLPSLRLRHKINLHANPSTVEENQQSQLSSAYDRNLPAALVGEAVRSALRSDRGICFDFTTDRYASEQSESQLLSVVQVKGEGTESFINAKFSGSIPNYKVIGGGESSASALVRKGHAFETAYLSAKGRIIDRLLVLSFSGNKEEGNEDESLLITSPGNSGSTLYNQLSPLVFPMDKVTLNNFASTAEAESMVKTNVITLACSSLRNEQHSFRTNILDLLQMKSDEFEFPPNGECHHYRVGGTVDAYITEHTFLSPEICRGYTIVFQEPASSSGSLVAEQVWQRLTAEDNDLGPVGVGSLEYDTLRVEGGWAGYGHEMSGDGPKKMSKLEAAMKEKLAKRKSRKESDNKQSESNSLPQEEKGGTGSTEEVYYPKANPLELHLQDLVDTEKGCYQGQEGVASLLKNKRGFPRQLYQVVFYDAENEFDDDFGGAFSLINTVNDEALRSFQQMQKEADPLANDTRQPRAGDKLYALGSSEKIQVGTITSVAEPNGTGERTTVALAMVRRPGPILKAIKDMGLDPPRWWEADAQDDEGSSDPRNIAKETDDSGIMMPPPLDALVNLEVVLEGTYTVGRLRSIPSRRMKSSKKNTDVASLLDYEERGEIVDARDDGPALFKYQFTDAEIETKSMIDEEPQPPSLTYNDNGIEEEEEEEDDDDEIITDEQIAQAEKEAAEAEAAAADAKRKAEKMQQLKARAEAAMAARRKKKKQQ</sequence>
<dbReference type="Proteomes" id="UP001224775">
    <property type="component" value="Unassembled WGS sequence"/>
</dbReference>
<dbReference type="PANTHER" id="PTHR22602:SF0">
    <property type="entry name" value="TRANSFERASE CAF17, MITOCHONDRIAL-RELATED"/>
    <property type="match status" value="1"/>
</dbReference>
<dbReference type="EMBL" id="JATAAI010000001">
    <property type="protein sequence ID" value="KAK1749144.1"/>
    <property type="molecule type" value="Genomic_DNA"/>
</dbReference>
<dbReference type="PANTHER" id="PTHR22602">
    <property type="entry name" value="TRANSFERASE CAF17, MITOCHONDRIAL-RELATED"/>
    <property type="match status" value="1"/>
</dbReference>
<dbReference type="AlphaFoldDB" id="A0AAD9DK44"/>
<protein>
    <recommendedName>
        <fullName evidence="5">Peptidylprolyl isomerase</fullName>
    </recommendedName>
</protein>
<name>A0AAD9DK44_9STRA</name>
<feature type="region of interest" description="Disordered" evidence="1">
    <location>
        <begin position="546"/>
        <end position="578"/>
    </location>
</feature>
<keyword evidence="4" id="KW-1185">Reference proteome</keyword>
<evidence type="ECO:0008006" key="5">
    <source>
        <dbReference type="Google" id="ProtNLM"/>
    </source>
</evidence>
<dbReference type="Gene3D" id="3.30.1360.120">
    <property type="entry name" value="Probable tRNA modification gtpase trme, domain 1"/>
    <property type="match status" value="1"/>
</dbReference>
<dbReference type="InterPro" id="IPR045179">
    <property type="entry name" value="YgfZ/GcvT"/>
</dbReference>
<feature type="region of interest" description="Disordered" evidence="1">
    <location>
        <begin position="651"/>
        <end position="734"/>
    </location>
</feature>
<reference evidence="3" key="1">
    <citation type="submission" date="2023-06" db="EMBL/GenBank/DDBJ databases">
        <title>Survivors Of The Sea: Transcriptome response of Skeletonema marinoi to long-term dormancy.</title>
        <authorList>
            <person name="Pinder M.I.M."/>
            <person name="Kourtchenko O."/>
            <person name="Robertson E.K."/>
            <person name="Larsson T."/>
            <person name="Maumus F."/>
            <person name="Osuna-Cruz C.M."/>
            <person name="Vancaester E."/>
            <person name="Stenow R."/>
            <person name="Vandepoele K."/>
            <person name="Ploug H."/>
            <person name="Bruchert V."/>
            <person name="Godhe A."/>
            <person name="Topel M."/>
        </authorList>
    </citation>
    <scope>NUCLEOTIDE SEQUENCE</scope>
    <source>
        <strain evidence="3">R05AC</strain>
    </source>
</reference>
<evidence type="ECO:0000256" key="1">
    <source>
        <dbReference type="SAM" id="MobiDB-lite"/>
    </source>
</evidence>
<keyword evidence="2" id="KW-0732">Signal</keyword>
<accession>A0AAD9DK44</accession>
<evidence type="ECO:0000313" key="3">
    <source>
        <dbReference type="EMBL" id="KAK1749144.1"/>
    </source>
</evidence>
<organism evidence="3 4">
    <name type="scientific">Skeletonema marinoi</name>
    <dbReference type="NCBI Taxonomy" id="267567"/>
    <lineage>
        <taxon>Eukaryota</taxon>
        <taxon>Sar</taxon>
        <taxon>Stramenopiles</taxon>
        <taxon>Ochrophyta</taxon>
        <taxon>Bacillariophyta</taxon>
        <taxon>Coscinodiscophyceae</taxon>
        <taxon>Thalassiosirophycidae</taxon>
        <taxon>Thalassiosirales</taxon>
        <taxon>Skeletonemataceae</taxon>
        <taxon>Skeletonema</taxon>
        <taxon>Skeletonema marinoi-dohrnii complex</taxon>
    </lineage>
</organism>
<evidence type="ECO:0000313" key="4">
    <source>
        <dbReference type="Proteomes" id="UP001224775"/>
    </source>
</evidence>
<comment type="caution">
    <text evidence="3">The sequence shown here is derived from an EMBL/GenBank/DDBJ whole genome shotgun (WGS) entry which is preliminary data.</text>
</comment>
<dbReference type="SUPFAM" id="SSF103025">
    <property type="entry name" value="Folate-binding domain"/>
    <property type="match status" value="2"/>
</dbReference>
<feature type="signal peptide" evidence="2">
    <location>
        <begin position="1"/>
        <end position="19"/>
    </location>
</feature>
<gene>
    <name evidence="3" type="ORF">QTG54_001083</name>
</gene>